<organism evidence="1 2">
    <name type="scientific">Eretmocerus hayati</name>
    <dbReference type="NCBI Taxonomy" id="131215"/>
    <lineage>
        <taxon>Eukaryota</taxon>
        <taxon>Metazoa</taxon>
        <taxon>Ecdysozoa</taxon>
        <taxon>Arthropoda</taxon>
        <taxon>Hexapoda</taxon>
        <taxon>Insecta</taxon>
        <taxon>Pterygota</taxon>
        <taxon>Neoptera</taxon>
        <taxon>Endopterygota</taxon>
        <taxon>Hymenoptera</taxon>
        <taxon>Apocrita</taxon>
        <taxon>Proctotrupomorpha</taxon>
        <taxon>Chalcidoidea</taxon>
        <taxon>Aphelinidae</taxon>
        <taxon>Aphelininae</taxon>
        <taxon>Eretmocerus</taxon>
    </lineage>
</organism>
<proteinExistence type="predicted"/>
<gene>
    <name evidence="1" type="ORF">QAD02_019731</name>
</gene>
<evidence type="ECO:0000313" key="2">
    <source>
        <dbReference type="Proteomes" id="UP001239111"/>
    </source>
</evidence>
<reference evidence="1" key="1">
    <citation type="submission" date="2023-04" db="EMBL/GenBank/DDBJ databases">
        <title>A chromosome-level genome assembly of the parasitoid wasp Eretmocerus hayati.</title>
        <authorList>
            <person name="Zhong Y."/>
            <person name="Liu S."/>
            <person name="Liu Y."/>
        </authorList>
    </citation>
    <scope>NUCLEOTIDE SEQUENCE</scope>
    <source>
        <strain evidence="1">ZJU_SS_LIU_2023</strain>
    </source>
</reference>
<dbReference type="EMBL" id="CM056741">
    <property type="protein sequence ID" value="KAJ8683939.1"/>
    <property type="molecule type" value="Genomic_DNA"/>
</dbReference>
<comment type="caution">
    <text evidence="1">The sequence shown here is derived from an EMBL/GenBank/DDBJ whole genome shotgun (WGS) entry which is preliminary data.</text>
</comment>
<protein>
    <submittedName>
        <fullName evidence="1">Uncharacterized protein</fullName>
    </submittedName>
</protein>
<dbReference type="Proteomes" id="UP001239111">
    <property type="component" value="Chromosome 1"/>
</dbReference>
<keyword evidence="2" id="KW-1185">Reference proteome</keyword>
<name>A0ACC2PKY5_9HYME</name>
<evidence type="ECO:0000313" key="1">
    <source>
        <dbReference type="EMBL" id="KAJ8683939.1"/>
    </source>
</evidence>
<accession>A0ACC2PKY5</accession>
<sequence length="110" mass="12898">MLKDYSPRSGEDSNEYREGQRRPWLGRRSAVLPEGLPKVLIADYCAQESVSFFLLRAAYIPLDHEFRDVRPQKFITLVHELRRKAIKMLQPFVDGLKRREKQRSGRDAVP</sequence>